<keyword evidence="1" id="KW-0862">Zinc</keyword>
<keyword evidence="6" id="KW-1185">Reference proteome</keyword>
<dbReference type="Pfam" id="PF21302">
    <property type="entry name" value="Zn_ribbon_RlmA"/>
    <property type="match status" value="1"/>
</dbReference>
<dbReference type="Pfam" id="PF13649">
    <property type="entry name" value="Methyltransf_25"/>
    <property type="match status" value="1"/>
</dbReference>
<dbReference type="AlphaFoldDB" id="A0A328UAC3"/>
<feature type="binding site" evidence="1">
    <location>
        <position position="24"/>
    </location>
    <ligand>
        <name>Zn(2+)</name>
        <dbReference type="ChEBI" id="CHEBI:29105"/>
    </ligand>
</feature>
<evidence type="ECO:0000313" key="6">
    <source>
        <dbReference type="Proteomes" id="UP000249377"/>
    </source>
</evidence>
<feature type="domain" description="23S rRNA (guanine(745)-N(1))-methyltransferase N-terminal" evidence="4">
    <location>
        <begin position="4"/>
        <end position="49"/>
    </location>
</feature>
<feature type="domain" description="Methyltransferase" evidence="3">
    <location>
        <begin position="105"/>
        <end position="191"/>
    </location>
</feature>
<dbReference type="RefSeq" id="WP_112333150.1">
    <property type="nucleotide sequence ID" value="NZ_QLYR01000007.1"/>
</dbReference>
<evidence type="ECO:0000259" key="4">
    <source>
        <dbReference type="Pfam" id="PF21302"/>
    </source>
</evidence>
<dbReference type="PIRSF" id="PIRSF018249">
    <property type="entry name" value="MyrA_prd"/>
    <property type="match status" value="1"/>
</dbReference>
<comment type="caution">
    <text evidence="5">The sequence shown here is derived from an EMBL/GenBank/DDBJ whole genome shotgun (WGS) entry which is preliminary data.</text>
</comment>
<gene>
    <name evidence="5" type="ORF">DPQ25_10620</name>
</gene>
<dbReference type="InterPro" id="IPR041698">
    <property type="entry name" value="Methyltransf_25"/>
</dbReference>
<dbReference type="GO" id="GO:0046872">
    <property type="term" value="F:metal ion binding"/>
    <property type="evidence" value="ECO:0007669"/>
    <property type="project" value="UniProtKB-KW"/>
</dbReference>
<dbReference type="EMBL" id="QLYR01000007">
    <property type="protein sequence ID" value="RAQ28194.1"/>
    <property type="molecule type" value="Genomic_DNA"/>
</dbReference>
<evidence type="ECO:0000259" key="3">
    <source>
        <dbReference type="Pfam" id="PF13649"/>
    </source>
</evidence>
<reference evidence="5 6" key="1">
    <citation type="submission" date="2018-06" db="EMBL/GenBank/DDBJ databases">
        <title>Noncontiguous genome sequence of Ruminococcaceae bacterium ASD2818.</title>
        <authorList>
            <person name="Chaplin A.V."/>
            <person name="Sokolova S.R."/>
            <person name="Kochetkova T.O."/>
            <person name="Goltsov A.Y."/>
            <person name="Trofimov D.Y."/>
            <person name="Efimov B.A."/>
        </authorList>
    </citation>
    <scope>NUCLEOTIDE SEQUENCE [LARGE SCALE GENOMIC DNA]</scope>
    <source>
        <strain evidence="5 6">ASD2818</strain>
    </source>
</reference>
<dbReference type="InterPro" id="IPR016718">
    <property type="entry name" value="rRNA_m1G-MeTrfase_A_prd"/>
</dbReference>
<organism evidence="5 6">
    <name type="scientific">Hydrogeniiclostridium mannosilyticum</name>
    <dbReference type="NCBI Taxonomy" id="2764322"/>
    <lineage>
        <taxon>Bacteria</taxon>
        <taxon>Bacillati</taxon>
        <taxon>Bacillota</taxon>
        <taxon>Clostridia</taxon>
        <taxon>Eubacteriales</taxon>
        <taxon>Acutalibacteraceae</taxon>
        <taxon>Hydrogeniiclostridium</taxon>
    </lineage>
</organism>
<name>A0A328UAC3_9FIRM</name>
<evidence type="ECO:0000256" key="1">
    <source>
        <dbReference type="PIRSR" id="PIRSR018249-1"/>
    </source>
</evidence>
<evidence type="ECO:0000313" key="5">
    <source>
        <dbReference type="EMBL" id="RAQ28194.1"/>
    </source>
</evidence>
<keyword evidence="5" id="KW-0489">Methyltransferase</keyword>
<dbReference type="InterPro" id="IPR029063">
    <property type="entry name" value="SAM-dependent_MTases_sf"/>
</dbReference>
<protein>
    <submittedName>
        <fullName evidence="5">50S rRNA methyltransferase</fullName>
    </submittedName>
</protein>
<feature type="binding site" evidence="1">
    <location>
        <position position="28"/>
    </location>
    <ligand>
        <name>Zn(2+)</name>
        <dbReference type="ChEBI" id="CHEBI:29105"/>
    </ligand>
</feature>
<keyword evidence="2" id="KW-0949">S-adenosyl-L-methionine</keyword>
<dbReference type="InterPro" id="IPR048647">
    <property type="entry name" value="RlmA_N"/>
</dbReference>
<sequence>MDFFTCPKCGGLLRQREEGASLACPAGHAYDVAAAGYVNLLLANQKHSKDPGDSPEMVRARRDFLETGAYAPFSEKLCELAAGELRRLSEGPRQAGRTGRPAVLLDAGCGEGYYTGHLAEYLPAHGIDARIFGFDIGKTAVRYAAKRCRAVSFAAASAFSIPCAERAADGLIDLFAPIVPAEFARVVRPGGFMLLAVPGPRHLYALKQQLYERPYENESREIDYPGFRRCGRERVSFSLRLSRKQDILNLFRMTPYYWKTPAGGRRRLEELDTLATEACFDFLTFRREE</sequence>
<dbReference type="Proteomes" id="UP000249377">
    <property type="component" value="Unassembled WGS sequence"/>
</dbReference>
<keyword evidence="1" id="KW-0479">Metal-binding</keyword>
<dbReference type="SUPFAM" id="SSF53335">
    <property type="entry name" value="S-adenosyl-L-methionine-dependent methyltransferases"/>
    <property type="match status" value="1"/>
</dbReference>
<feature type="binding site" evidence="2">
    <location>
        <position position="70"/>
    </location>
    <ligand>
        <name>S-adenosyl-L-methionine</name>
        <dbReference type="ChEBI" id="CHEBI:59789"/>
    </ligand>
</feature>
<proteinExistence type="predicted"/>
<dbReference type="Gene3D" id="3.40.50.150">
    <property type="entry name" value="Vaccinia Virus protein VP39"/>
    <property type="match status" value="1"/>
</dbReference>
<accession>A0A328UAC3</accession>
<dbReference type="GO" id="GO:0008168">
    <property type="term" value="F:methyltransferase activity"/>
    <property type="evidence" value="ECO:0007669"/>
    <property type="project" value="UniProtKB-KW"/>
</dbReference>
<feature type="binding site" evidence="2">
    <location>
        <position position="202"/>
    </location>
    <ligand>
        <name>S-adenosyl-L-methionine</name>
        <dbReference type="ChEBI" id="CHEBI:59789"/>
    </ligand>
</feature>
<feature type="binding site" evidence="2">
    <location>
        <begin position="111"/>
        <end position="112"/>
    </location>
    <ligand>
        <name>S-adenosyl-L-methionine</name>
        <dbReference type="ChEBI" id="CHEBI:59789"/>
    </ligand>
</feature>
<evidence type="ECO:0000256" key="2">
    <source>
        <dbReference type="PIRSR" id="PIRSR018249-2"/>
    </source>
</evidence>
<keyword evidence="5" id="KW-0808">Transferase</keyword>
<dbReference type="GO" id="GO:0032259">
    <property type="term" value="P:methylation"/>
    <property type="evidence" value="ECO:0007669"/>
    <property type="project" value="UniProtKB-KW"/>
</dbReference>